<dbReference type="Proteomes" id="UP000091857">
    <property type="component" value="Chromosome 6"/>
</dbReference>
<gene>
    <name evidence="7" type="ORF">MANES_06G056801v8</name>
</gene>
<evidence type="ECO:0000256" key="5">
    <source>
        <dbReference type="SAM" id="SignalP"/>
    </source>
</evidence>
<keyword evidence="1" id="KW-1015">Disulfide bond</keyword>
<dbReference type="Gene3D" id="2.60.40.420">
    <property type="entry name" value="Cupredoxins - blue copper proteins"/>
    <property type="match status" value="1"/>
</dbReference>
<keyword evidence="5" id="KW-0732">Signal</keyword>
<dbReference type="OrthoDB" id="5421909at2759"/>
<feature type="compositionally biased region" description="Pro residues" evidence="3">
    <location>
        <begin position="134"/>
        <end position="152"/>
    </location>
</feature>
<sequence length="175" mass="17952">MKMAVMVAALAIVILAAVSLHGADAATYVVGDAFGWQNPPNSTFYSSWASSHNFTVGDSLLFNFATGVHDVATVTEDAYTNCNTGNPLNIVNTGPANVTLNSTGMVYYICTFAGHCNRNQKLAVNVGGSTSSTPSPPGTTASPPPPPPPPPGSSAASTTAGSFALMLMSLGFMYI</sequence>
<dbReference type="EMBL" id="CM004392">
    <property type="protein sequence ID" value="OAY47159.1"/>
    <property type="molecule type" value="Genomic_DNA"/>
</dbReference>
<evidence type="ECO:0000313" key="8">
    <source>
        <dbReference type="Proteomes" id="UP000091857"/>
    </source>
</evidence>
<dbReference type="InterPro" id="IPR039391">
    <property type="entry name" value="Phytocyanin-like"/>
</dbReference>
<dbReference type="FunFam" id="2.60.40.420:FF:000034">
    <property type="entry name" value="Cupredoxin superfamily protein"/>
    <property type="match status" value="1"/>
</dbReference>
<dbReference type="AlphaFoldDB" id="A0A2C9VPK1"/>
<feature type="domain" description="Phytocyanin" evidence="6">
    <location>
        <begin position="26"/>
        <end position="128"/>
    </location>
</feature>
<dbReference type="PANTHER" id="PTHR33021">
    <property type="entry name" value="BLUE COPPER PROTEIN"/>
    <property type="match status" value="1"/>
</dbReference>
<dbReference type="GO" id="GO:0005886">
    <property type="term" value="C:plasma membrane"/>
    <property type="evidence" value="ECO:0000318"/>
    <property type="project" value="GO_Central"/>
</dbReference>
<evidence type="ECO:0000256" key="1">
    <source>
        <dbReference type="ARBA" id="ARBA00023157"/>
    </source>
</evidence>
<organism evidence="7 8">
    <name type="scientific">Manihot esculenta</name>
    <name type="common">Cassava</name>
    <name type="synonym">Jatropha manihot</name>
    <dbReference type="NCBI Taxonomy" id="3983"/>
    <lineage>
        <taxon>Eukaryota</taxon>
        <taxon>Viridiplantae</taxon>
        <taxon>Streptophyta</taxon>
        <taxon>Embryophyta</taxon>
        <taxon>Tracheophyta</taxon>
        <taxon>Spermatophyta</taxon>
        <taxon>Magnoliopsida</taxon>
        <taxon>eudicotyledons</taxon>
        <taxon>Gunneridae</taxon>
        <taxon>Pentapetalae</taxon>
        <taxon>rosids</taxon>
        <taxon>fabids</taxon>
        <taxon>Malpighiales</taxon>
        <taxon>Euphorbiaceae</taxon>
        <taxon>Crotonoideae</taxon>
        <taxon>Manihoteae</taxon>
        <taxon>Manihot</taxon>
    </lineage>
</organism>
<keyword evidence="8" id="KW-1185">Reference proteome</keyword>
<keyword evidence="4" id="KW-1133">Transmembrane helix</keyword>
<dbReference type="InterPro" id="IPR003245">
    <property type="entry name" value="Phytocyanin_dom"/>
</dbReference>
<dbReference type="InterPro" id="IPR008972">
    <property type="entry name" value="Cupredoxin"/>
</dbReference>
<dbReference type="PROSITE" id="PS51485">
    <property type="entry name" value="PHYTOCYANIN"/>
    <property type="match status" value="1"/>
</dbReference>
<evidence type="ECO:0000256" key="3">
    <source>
        <dbReference type="SAM" id="MobiDB-lite"/>
    </source>
</evidence>
<dbReference type="PANTHER" id="PTHR33021:SF494">
    <property type="entry name" value="BLUE COPPER PROTEIN"/>
    <property type="match status" value="1"/>
</dbReference>
<accession>A0A2C9VPK1</accession>
<proteinExistence type="predicted"/>
<reference evidence="8" key="1">
    <citation type="journal article" date="2016" name="Nat. Biotechnol.">
        <title>Sequencing wild and cultivated cassava and related species reveals extensive interspecific hybridization and genetic diversity.</title>
        <authorList>
            <person name="Bredeson J.V."/>
            <person name="Lyons J.B."/>
            <person name="Prochnik S.E."/>
            <person name="Wu G.A."/>
            <person name="Ha C.M."/>
            <person name="Edsinger-Gonzales E."/>
            <person name="Grimwood J."/>
            <person name="Schmutz J."/>
            <person name="Rabbi I.Y."/>
            <person name="Egesi C."/>
            <person name="Nauluvula P."/>
            <person name="Lebot V."/>
            <person name="Ndunguru J."/>
            <person name="Mkamilo G."/>
            <person name="Bart R.S."/>
            <person name="Setter T.L."/>
            <person name="Gleadow R.M."/>
            <person name="Kulakow P."/>
            <person name="Ferguson M.E."/>
            <person name="Rounsley S."/>
            <person name="Rokhsar D.S."/>
        </authorList>
    </citation>
    <scope>NUCLEOTIDE SEQUENCE [LARGE SCALE GENOMIC DNA]</scope>
    <source>
        <strain evidence="8">cv. AM560-2</strain>
    </source>
</reference>
<dbReference type="STRING" id="3983.A0A2C9VPK1"/>
<keyword evidence="2" id="KW-0325">Glycoprotein</keyword>
<comment type="caution">
    <text evidence="7">The sequence shown here is derived from an EMBL/GenBank/DDBJ whole genome shotgun (WGS) entry which is preliminary data.</text>
</comment>
<evidence type="ECO:0000256" key="4">
    <source>
        <dbReference type="SAM" id="Phobius"/>
    </source>
</evidence>
<evidence type="ECO:0000256" key="2">
    <source>
        <dbReference type="ARBA" id="ARBA00023180"/>
    </source>
</evidence>
<evidence type="ECO:0000313" key="7">
    <source>
        <dbReference type="EMBL" id="OAY47159.1"/>
    </source>
</evidence>
<name>A0A2C9VPK1_MANES</name>
<feature type="chain" id="PRO_5013061906" description="Phytocyanin domain-containing protein" evidence="5">
    <location>
        <begin position="26"/>
        <end position="175"/>
    </location>
</feature>
<dbReference type="Gramene" id="Manes.06G056801.1.v8.1">
    <property type="protein sequence ID" value="Manes.06G056801.1.v8.1.CDS"/>
    <property type="gene ID" value="Manes.06G056801.v8.1"/>
</dbReference>
<evidence type="ECO:0000259" key="6">
    <source>
        <dbReference type="PROSITE" id="PS51485"/>
    </source>
</evidence>
<feature type="signal peptide" evidence="5">
    <location>
        <begin position="1"/>
        <end position="25"/>
    </location>
</feature>
<keyword evidence="4" id="KW-0812">Transmembrane</keyword>
<protein>
    <recommendedName>
        <fullName evidence="6">Phytocyanin domain-containing protein</fullName>
    </recommendedName>
</protein>
<keyword evidence="4" id="KW-0472">Membrane</keyword>
<feature type="region of interest" description="Disordered" evidence="3">
    <location>
        <begin position="127"/>
        <end position="157"/>
    </location>
</feature>
<dbReference type="Pfam" id="PF02298">
    <property type="entry name" value="Cu_bind_like"/>
    <property type="match status" value="1"/>
</dbReference>
<dbReference type="OMA" id="VGDHCRF"/>
<dbReference type="GO" id="GO:0009055">
    <property type="term" value="F:electron transfer activity"/>
    <property type="evidence" value="ECO:0007669"/>
    <property type="project" value="InterPro"/>
</dbReference>
<dbReference type="SUPFAM" id="SSF49503">
    <property type="entry name" value="Cupredoxins"/>
    <property type="match status" value="1"/>
</dbReference>
<feature type="transmembrane region" description="Helical" evidence="4">
    <location>
        <begin position="155"/>
        <end position="174"/>
    </location>
</feature>